<dbReference type="Gene3D" id="3.40.50.300">
    <property type="entry name" value="P-loop containing nucleotide triphosphate hydrolases"/>
    <property type="match status" value="1"/>
</dbReference>
<dbReference type="PANTHER" id="PTHR43581">
    <property type="entry name" value="ATP/GTP PHOSPHATASE"/>
    <property type="match status" value="1"/>
</dbReference>
<dbReference type="RefSeq" id="WP_099479845.1">
    <property type="nucleotide sequence ID" value="NZ_CP016809.1"/>
</dbReference>
<dbReference type="Pfam" id="PF13304">
    <property type="entry name" value="AAA_21"/>
    <property type="match status" value="1"/>
</dbReference>
<gene>
    <name evidence="2" type="ORF">BBD41_27195</name>
</gene>
<feature type="domain" description="ATPase AAA-type core" evidence="1">
    <location>
        <begin position="248"/>
        <end position="406"/>
    </location>
</feature>
<reference evidence="2" key="1">
    <citation type="submission" date="2016-08" db="EMBL/GenBank/DDBJ databases">
        <title>Complete Genome Seqeunce of Paenibacillus sp. nov. IHBB 9852 from high altitute lake of Indian trans-Himalayas.</title>
        <authorList>
            <person name="Kiran S."/>
            <person name="Swarnkar M.K."/>
            <person name="Rana A."/>
            <person name="Tewari R."/>
            <person name="Gulati A."/>
        </authorList>
    </citation>
    <scope>NUCLEOTIDE SEQUENCE [LARGE SCALE GENOMIC DNA]</scope>
    <source>
        <strain evidence="2">IHBB 9852</strain>
    </source>
</reference>
<dbReference type="KEGG" id="pib:BBD41_27195"/>
<dbReference type="GO" id="GO:0005524">
    <property type="term" value="F:ATP binding"/>
    <property type="evidence" value="ECO:0007669"/>
    <property type="project" value="InterPro"/>
</dbReference>
<dbReference type="PANTHER" id="PTHR43581:SF2">
    <property type="entry name" value="EXCINUCLEASE ATPASE SUBUNIT"/>
    <property type="match status" value="1"/>
</dbReference>
<sequence>MKFYVTSFTRHFSIPKEVTEYPCVVLMSDNWNDFGYETYFHFYYLDQPDRHEFIGAYKILDKLNHRTRYSIPKTFDKLEDNFCSLGQNIEFYEKLRKIGFTKTELDCLNDVALNNEKYLSFKEEEGFKESLLRWSEASKALKEARQYFGGVIEAKNLDFVFTYKIPNATSPHIVNLNFNKSDLPYRINCFVGKNATGKTKILTQLASQLSGAQRDYDSFSPERPSFSKVIAISYSAFDELYKPFENDANIKENDFNDSEKTRKEETVFFSYIYCGLRTKKGILSLEDIEENFFKAYDEVITKGREEQWTKIMSNVLEDESLELIKTIREQDNKKSLNSLFSSGQNILISTMTEVIANIEIDSILLFDEPEIHLHPNAIANFMRMFYEILEEFESYAVLSTHSPLIIQEIPSKHVCIFSRISNTPIVQSLYNECFGENISTITNDVFEVREHESNYKTWFKKMSLNYSKDEIIRLFENDLSFNALTYLNSLYYNKNQQEEYN</sequence>
<dbReference type="AlphaFoldDB" id="A0A1B2E7N0"/>
<dbReference type="EMBL" id="CP016809">
    <property type="protein sequence ID" value="ANY75964.1"/>
    <property type="molecule type" value="Genomic_DNA"/>
</dbReference>
<name>A0A1B2E7N0_9BACL</name>
<protein>
    <recommendedName>
        <fullName evidence="1">ATPase AAA-type core domain-containing protein</fullName>
    </recommendedName>
</protein>
<proteinExistence type="predicted"/>
<evidence type="ECO:0000313" key="2">
    <source>
        <dbReference type="EMBL" id="ANY75964.1"/>
    </source>
</evidence>
<dbReference type="InterPro" id="IPR027417">
    <property type="entry name" value="P-loop_NTPase"/>
</dbReference>
<evidence type="ECO:0000259" key="1">
    <source>
        <dbReference type="Pfam" id="PF13304"/>
    </source>
</evidence>
<dbReference type="GO" id="GO:0016887">
    <property type="term" value="F:ATP hydrolysis activity"/>
    <property type="evidence" value="ECO:0007669"/>
    <property type="project" value="InterPro"/>
</dbReference>
<dbReference type="InterPro" id="IPR051396">
    <property type="entry name" value="Bact_Antivir_Def_Nuclease"/>
</dbReference>
<organism evidence="2">
    <name type="scientific">Paenibacillus ihbetae</name>
    <dbReference type="NCBI Taxonomy" id="1870820"/>
    <lineage>
        <taxon>Bacteria</taxon>
        <taxon>Bacillati</taxon>
        <taxon>Bacillota</taxon>
        <taxon>Bacilli</taxon>
        <taxon>Bacillales</taxon>
        <taxon>Paenibacillaceae</taxon>
        <taxon>Paenibacillus</taxon>
    </lineage>
</organism>
<dbReference type="InterPro" id="IPR003959">
    <property type="entry name" value="ATPase_AAA_core"/>
</dbReference>
<accession>A0A1B2E7N0</accession>
<dbReference type="SUPFAM" id="SSF52540">
    <property type="entry name" value="P-loop containing nucleoside triphosphate hydrolases"/>
    <property type="match status" value="1"/>
</dbReference>